<dbReference type="PANTHER" id="PTHR34610:SF3">
    <property type="entry name" value="SSL7007 PROTEIN"/>
    <property type="match status" value="1"/>
</dbReference>
<dbReference type="InterPro" id="IPR002716">
    <property type="entry name" value="PIN_dom"/>
</dbReference>
<accession>A0A857J6F7</accession>
<organism evidence="3 4">
    <name type="scientific">Xylophilus rhododendri</name>
    <dbReference type="NCBI Taxonomy" id="2697032"/>
    <lineage>
        <taxon>Bacteria</taxon>
        <taxon>Pseudomonadati</taxon>
        <taxon>Pseudomonadota</taxon>
        <taxon>Betaproteobacteria</taxon>
        <taxon>Burkholderiales</taxon>
        <taxon>Xylophilus</taxon>
    </lineage>
</organism>
<protein>
    <submittedName>
        <fullName evidence="3">Putative toxin-antitoxin system toxin component, PIN family</fullName>
    </submittedName>
</protein>
<dbReference type="AlphaFoldDB" id="A0A857J6F7"/>
<evidence type="ECO:0000313" key="4">
    <source>
        <dbReference type="Proteomes" id="UP000464787"/>
    </source>
</evidence>
<dbReference type="InterPro" id="IPR002850">
    <property type="entry name" value="PIN_toxin-like"/>
</dbReference>
<feature type="region of interest" description="Disordered" evidence="1">
    <location>
        <begin position="1"/>
        <end position="20"/>
    </location>
</feature>
<proteinExistence type="predicted"/>
<evidence type="ECO:0000259" key="2">
    <source>
        <dbReference type="Pfam" id="PF13470"/>
    </source>
</evidence>
<dbReference type="PANTHER" id="PTHR34610">
    <property type="entry name" value="SSL7007 PROTEIN"/>
    <property type="match status" value="1"/>
</dbReference>
<dbReference type="SUPFAM" id="SSF88723">
    <property type="entry name" value="PIN domain-like"/>
    <property type="match status" value="1"/>
</dbReference>
<evidence type="ECO:0000313" key="3">
    <source>
        <dbReference type="EMBL" id="QHI98669.1"/>
    </source>
</evidence>
<dbReference type="NCBIfam" id="TIGR00305">
    <property type="entry name" value="putative toxin-antitoxin system toxin component, PIN family"/>
    <property type="match status" value="1"/>
</dbReference>
<evidence type="ECO:0000256" key="1">
    <source>
        <dbReference type="SAM" id="MobiDB-lite"/>
    </source>
</evidence>
<name>A0A857J6F7_9BURK</name>
<gene>
    <name evidence="3" type="ORF">GT347_12095</name>
</gene>
<reference evidence="3 4" key="1">
    <citation type="submission" date="2020-01" db="EMBL/GenBank/DDBJ databases">
        <title>Genome sequencing of strain KACC 21265.</title>
        <authorList>
            <person name="Heo J."/>
            <person name="Kim S.-J."/>
            <person name="Kim J.-S."/>
            <person name="Hong S.-B."/>
            <person name="Kwon S.-W."/>
        </authorList>
    </citation>
    <scope>NUCLEOTIDE SEQUENCE [LARGE SCALE GENOMIC DNA]</scope>
    <source>
        <strain evidence="3 4">KACC 21265</strain>
    </source>
</reference>
<dbReference type="Pfam" id="PF13470">
    <property type="entry name" value="PIN_3"/>
    <property type="match status" value="1"/>
</dbReference>
<dbReference type="InterPro" id="IPR029060">
    <property type="entry name" value="PIN-like_dom_sf"/>
</dbReference>
<dbReference type="Proteomes" id="UP000464787">
    <property type="component" value="Chromosome"/>
</dbReference>
<sequence>MPAVQVRHGGRRGAPAPAAGMSQPPVVVLDTNVVLDVFLFADPASQPVRDGLAEGRLDWIATPHMRNELERVLDYAQLVPRLAFYGLTPAAILQKFDRHARIVEPAPKIGFSCKDPDDQVFIDLAAAHRAQLLSKDRAVLCMRKRLAGLGVTVGTVLDTAAVDPAVLLPAR</sequence>
<dbReference type="KEGG" id="xyk:GT347_12095"/>
<feature type="domain" description="PIN" evidence="2">
    <location>
        <begin position="27"/>
        <end position="133"/>
    </location>
</feature>
<keyword evidence="4" id="KW-1185">Reference proteome</keyword>
<dbReference type="EMBL" id="CP047650">
    <property type="protein sequence ID" value="QHI98669.1"/>
    <property type="molecule type" value="Genomic_DNA"/>
</dbReference>